<sequence>MIKALNEIEVITLFVEDLAATKAFYLDVFGLTVVYQDGESAVLKMRNLMINLLEVGEAHGLVAPAPVAGPQTGARALLTVNVRDADAVCAELEQHGVKLVNGPVDQPWGRRTATFADPAGNMWEIAQEIAAP</sequence>
<evidence type="ECO:0000259" key="1">
    <source>
        <dbReference type="PROSITE" id="PS51819"/>
    </source>
</evidence>
<dbReference type="Gene3D" id="3.10.180.10">
    <property type="entry name" value="2,3-Dihydroxybiphenyl 1,2-Dioxygenase, domain 1"/>
    <property type="match status" value="1"/>
</dbReference>
<dbReference type="AlphaFoldDB" id="A0A6N7KH99"/>
<gene>
    <name evidence="2" type="ORF">F7Q99_00170</name>
</gene>
<evidence type="ECO:0000313" key="2">
    <source>
        <dbReference type="EMBL" id="MQS10736.1"/>
    </source>
</evidence>
<dbReference type="EMBL" id="WBOF01000001">
    <property type="protein sequence ID" value="MQS10736.1"/>
    <property type="molecule type" value="Genomic_DNA"/>
</dbReference>
<dbReference type="RefSeq" id="WP_153459515.1">
    <property type="nucleotide sequence ID" value="NZ_WBOF01000001.1"/>
</dbReference>
<protein>
    <submittedName>
        <fullName evidence="2">VOC family protein</fullName>
    </submittedName>
</protein>
<proteinExistence type="predicted"/>
<dbReference type="Proteomes" id="UP000450000">
    <property type="component" value="Unassembled WGS sequence"/>
</dbReference>
<comment type="caution">
    <text evidence="2">The sequence shown here is derived from an EMBL/GenBank/DDBJ whole genome shotgun (WGS) entry which is preliminary data.</text>
</comment>
<evidence type="ECO:0000313" key="3">
    <source>
        <dbReference type="Proteomes" id="UP000450000"/>
    </source>
</evidence>
<dbReference type="Pfam" id="PF00903">
    <property type="entry name" value="Glyoxalase"/>
    <property type="match status" value="1"/>
</dbReference>
<dbReference type="SUPFAM" id="SSF54593">
    <property type="entry name" value="Glyoxalase/Bleomycin resistance protein/Dihydroxybiphenyl dioxygenase"/>
    <property type="match status" value="1"/>
</dbReference>
<organism evidence="2 3">
    <name type="scientific">Streptomyces kaniharaensis</name>
    <dbReference type="NCBI Taxonomy" id="212423"/>
    <lineage>
        <taxon>Bacteria</taxon>
        <taxon>Bacillati</taxon>
        <taxon>Actinomycetota</taxon>
        <taxon>Actinomycetes</taxon>
        <taxon>Kitasatosporales</taxon>
        <taxon>Streptomycetaceae</taxon>
        <taxon>Streptomyces</taxon>
    </lineage>
</organism>
<dbReference type="OrthoDB" id="9804907at2"/>
<accession>A0A6N7KH99</accession>
<dbReference type="PROSITE" id="PS51819">
    <property type="entry name" value="VOC"/>
    <property type="match status" value="1"/>
</dbReference>
<name>A0A6N7KH99_9ACTN</name>
<reference evidence="2 3" key="1">
    <citation type="submission" date="2019-09" db="EMBL/GenBank/DDBJ databases">
        <title>Genome Sequences of Streptomyces kaniharaensis ATCC 21070.</title>
        <authorList>
            <person name="Zhu W."/>
            <person name="De Crecy-Lagard V."/>
            <person name="Richards N.G."/>
        </authorList>
    </citation>
    <scope>NUCLEOTIDE SEQUENCE [LARGE SCALE GENOMIC DNA]</scope>
    <source>
        <strain evidence="2 3">SF-557</strain>
    </source>
</reference>
<feature type="domain" description="VOC" evidence="1">
    <location>
        <begin position="7"/>
        <end position="128"/>
    </location>
</feature>
<dbReference type="InterPro" id="IPR004360">
    <property type="entry name" value="Glyas_Fos-R_dOase_dom"/>
</dbReference>
<keyword evidence="3" id="KW-1185">Reference proteome</keyword>
<dbReference type="PANTHER" id="PTHR36503:SF3">
    <property type="entry name" value="BLR0126 PROTEIN"/>
    <property type="match status" value="1"/>
</dbReference>
<dbReference type="PANTHER" id="PTHR36503">
    <property type="entry name" value="BLR2520 PROTEIN"/>
    <property type="match status" value="1"/>
</dbReference>
<dbReference type="InterPro" id="IPR037523">
    <property type="entry name" value="VOC_core"/>
</dbReference>
<dbReference type="InterPro" id="IPR029068">
    <property type="entry name" value="Glyas_Bleomycin-R_OHBP_Dase"/>
</dbReference>